<dbReference type="CDD" id="cd03820">
    <property type="entry name" value="GT4_AmsD-like"/>
    <property type="match status" value="1"/>
</dbReference>
<dbReference type="AlphaFoldDB" id="A0A1T4P708"/>
<dbReference type="EMBL" id="FUXK01000013">
    <property type="protein sequence ID" value="SJZ87365.1"/>
    <property type="molecule type" value="Genomic_DNA"/>
</dbReference>
<dbReference type="Proteomes" id="UP000190065">
    <property type="component" value="Unassembled WGS sequence"/>
</dbReference>
<dbReference type="eggNOG" id="COG0438">
    <property type="taxonomic scope" value="Bacteria"/>
</dbReference>
<evidence type="ECO:0000259" key="1">
    <source>
        <dbReference type="Pfam" id="PF00534"/>
    </source>
</evidence>
<dbReference type="PANTHER" id="PTHR12526">
    <property type="entry name" value="GLYCOSYLTRANSFERASE"/>
    <property type="match status" value="1"/>
</dbReference>
<reference evidence="2 3" key="1">
    <citation type="submission" date="2017-02" db="EMBL/GenBank/DDBJ databases">
        <authorList>
            <person name="Peterson S.W."/>
        </authorList>
    </citation>
    <scope>NUCLEOTIDE SEQUENCE [LARGE SCALE GENOMIC DNA]</scope>
    <source>
        <strain evidence="2 3">ATCC 43324</strain>
    </source>
</reference>
<keyword evidence="2" id="KW-0808">Transferase</keyword>
<dbReference type="STRING" id="28136.SAMN02745202_01323"/>
<dbReference type="InterPro" id="IPR001296">
    <property type="entry name" value="Glyco_trans_1"/>
</dbReference>
<dbReference type="Pfam" id="PF00534">
    <property type="entry name" value="Glycos_transf_1"/>
    <property type="match status" value="1"/>
</dbReference>
<evidence type="ECO:0000313" key="3">
    <source>
        <dbReference type="Proteomes" id="UP000190065"/>
    </source>
</evidence>
<organism evidence="2 3">
    <name type="scientific">Segatella oulorum</name>
    <dbReference type="NCBI Taxonomy" id="28136"/>
    <lineage>
        <taxon>Bacteria</taxon>
        <taxon>Pseudomonadati</taxon>
        <taxon>Bacteroidota</taxon>
        <taxon>Bacteroidia</taxon>
        <taxon>Bacteroidales</taxon>
        <taxon>Prevotellaceae</taxon>
        <taxon>Segatella</taxon>
    </lineage>
</organism>
<dbReference type="RefSeq" id="WP_234400862.1">
    <property type="nucleotide sequence ID" value="NZ_FUXK01000013.1"/>
</dbReference>
<gene>
    <name evidence="2" type="ORF">SAMN02745202_01323</name>
</gene>
<dbReference type="Gene3D" id="3.40.50.2000">
    <property type="entry name" value="Glycogen Phosphorylase B"/>
    <property type="match status" value="2"/>
</dbReference>
<evidence type="ECO:0000313" key="2">
    <source>
        <dbReference type="EMBL" id="SJZ87365.1"/>
    </source>
</evidence>
<name>A0A1T4P708_9BACT</name>
<sequence length="370" mass="42284">MVQHKIRIAYITEGLWHAAGMERVLSLRVNAMCHDLDITFITLDDGSRSDIFPLDQRIERVHLPAKTKAECYAALSAYFEQHPQDITVSTGGLESFVLYKLHDGSKKVFEFHFSFNISWVWMGQHRHGLALQIAAWMQTLRRILLARKYDQLVVLSRSDAKKWRRFVPQTTFIYNPLTIHPQSRSSCEHPKAIAVGRLHYQKGFDYLIKAWEKVAQRYPQWQLDIYGEGELRQRLQQQIDEAELSEVVTLRGVTKDIVTKYVNASMFLLSSRDEAFGLVITEAEACGLPIVAFDCPSAPHELVHHGQNGFMVPLGDVDDFADKICKLIADTQLRKAFGAASVAVAAQFKIEAIQAQWMDLYQKICHHDGR</sequence>
<feature type="domain" description="Glycosyl transferase family 1" evidence="1">
    <location>
        <begin position="180"/>
        <end position="340"/>
    </location>
</feature>
<proteinExistence type="predicted"/>
<protein>
    <submittedName>
        <fullName evidence="2">Glycosyltransferase involved in cell wall bisynthesis</fullName>
    </submittedName>
</protein>
<accession>A0A1T4P708</accession>
<dbReference type="PANTHER" id="PTHR12526:SF630">
    <property type="entry name" value="GLYCOSYLTRANSFERASE"/>
    <property type="match status" value="1"/>
</dbReference>
<dbReference type="GO" id="GO:0016757">
    <property type="term" value="F:glycosyltransferase activity"/>
    <property type="evidence" value="ECO:0007669"/>
    <property type="project" value="InterPro"/>
</dbReference>
<dbReference type="SUPFAM" id="SSF53756">
    <property type="entry name" value="UDP-Glycosyltransferase/glycogen phosphorylase"/>
    <property type="match status" value="1"/>
</dbReference>